<reference evidence="2" key="2">
    <citation type="submission" date="2025-08" db="UniProtKB">
        <authorList>
            <consortium name="Ensembl"/>
        </authorList>
    </citation>
    <scope>IDENTIFICATION</scope>
</reference>
<reference evidence="2" key="1">
    <citation type="journal article" date="2010" name="PLoS Biol.">
        <title>Multi-platform next-generation sequencing of the domestic turkey (Meleagris gallopavo): genome assembly and analysis.</title>
        <authorList>
            <person name="Dalloul R.A."/>
            <person name="Long J.A."/>
            <person name="Zimin A.V."/>
            <person name="Aslam L."/>
            <person name="Beal K."/>
            <person name="Blomberg L.A."/>
            <person name="Bouffard P."/>
            <person name="Burt D.W."/>
            <person name="Crasta O."/>
            <person name="Crooijmans R.P."/>
            <person name="Cooper K."/>
            <person name="Coulombe R.A."/>
            <person name="De S."/>
            <person name="Delany M.E."/>
            <person name="Dodgson J.B."/>
            <person name="Dong J.J."/>
            <person name="Evans C."/>
            <person name="Frederickson K.M."/>
            <person name="Flicek P."/>
            <person name="Florea L."/>
            <person name="Folkerts O."/>
            <person name="Groenen M.A."/>
            <person name="Harkins T.T."/>
            <person name="Herrero J."/>
            <person name="Hoffmann S."/>
            <person name="Megens H.J."/>
            <person name="Jiang A."/>
            <person name="de Jong P."/>
            <person name="Kaiser P."/>
            <person name="Kim H."/>
            <person name="Kim K.W."/>
            <person name="Kim S."/>
            <person name="Langenberger D."/>
            <person name="Lee M.K."/>
            <person name="Lee T."/>
            <person name="Mane S."/>
            <person name="Marcais G."/>
            <person name="Marz M."/>
            <person name="McElroy A.P."/>
            <person name="Modise T."/>
            <person name="Nefedov M."/>
            <person name="Notredame C."/>
            <person name="Paton I.R."/>
            <person name="Payne W.S."/>
            <person name="Pertea G."/>
            <person name="Prickett D."/>
            <person name="Puiu D."/>
            <person name="Qioa D."/>
            <person name="Raineri E."/>
            <person name="Ruffier M."/>
            <person name="Salzberg S.L."/>
            <person name="Schatz M.C."/>
            <person name="Scheuring C."/>
            <person name="Schmidt C.J."/>
            <person name="Schroeder S."/>
            <person name="Searle S.M."/>
            <person name="Smith E.J."/>
            <person name="Smith J."/>
            <person name="Sonstegard T.S."/>
            <person name="Stadler P.F."/>
            <person name="Tafer H."/>
            <person name="Tu Z.J."/>
            <person name="Van Tassell C.P."/>
            <person name="Vilella A.J."/>
            <person name="Williams K.P."/>
            <person name="Yorke J.A."/>
            <person name="Zhang L."/>
            <person name="Zhang H.B."/>
            <person name="Zhang X."/>
            <person name="Zhang Y."/>
            <person name="Reed K.M."/>
        </authorList>
    </citation>
    <scope>NUCLEOTIDE SEQUENCE [LARGE SCALE GENOMIC DNA]</scope>
</reference>
<evidence type="ECO:0000313" key="2">
    <source>
        <dbReference type="Ensembl" id="ENSMGAP00000025023.1"/>
    </source>
</evidence>
<feature type="compositionally biased region" description="Low complexity" evidence="1">
    <location>
        <begin position="1"/>
        <end position="20"/>
    </location>
</feature>
<dbReference type="Ensembl" id="ENSMGAT00000031549.1">
    <property type="protein sequence ID" value="ENSMGAP00000025023.1"/>
    <property type="gene ID" value="ENSMGAG00000022804.1"/>
</dbReference>
<sequence>MLVRCCTSTSSRCSSSSCPAHQPPPPAHTALTQHSSAGGGTARGPAGPQSPPAPNCARLQCSDPTLDCGGAMLGRAHCVGMSHVETRSHTRTQPRHTCAHPRHTHHSLPTVSVYYSVLQEQGRP</sequence>
<dbReference type="InParanoid" id="A0A803XZS6"/>
<organism evidence="2 3">
    <name type="scientific">Meleagris gallopavo</name>
    <name type="common">Wild turkey</name>
    <dbReference type="NCBI Taxonomy" id="9103"/>
    <lineage>
        <taxon>Eukaryota</taxon>
        <taxon>Metazoa</taxon>
        <taxon>Chordata</taxon>
        <taxon>Craniata</taxon>
        <taxon>Vertebrata</taxon>
        <taxon>Euteleostomi</taxon>
        <taxon>Archelosauria</taxon>
        <taxon>Archosauria</taxon>
        <taxon>Dinosauria</taxon>
        <taxon>Saurischia</taxon>
        <taxon>Theropoda</taxon>
        <taxon>Coelurosauria</taxon>
        <taxon>Aves</taxon>
        <taxon>Neognathae</taxon>
        <taxon>Galloanserae</taxon>
        <taxon>Galliformes</taxon>
        <taxon>Phasianidae</taxon>
        <taxon>Meleagridinae</taxon>
        <taxon>Meleagris</taxon>
    </lineage>
</organism>
<protein>
    <submittedName>
        <fullName evidence="2">Uncharacterized protein</fullName>
    </submittedName>
</protein>
<evidence type="ECO:0000313" key="3">
    <source>
        <dbReference type="Proteomes" id="UP000001645"/>
    </source>
</evidence>
<name>A0A803XZS6_MELGA</name>
<dbReference type="Proteomes" id="UP000001645">
    <property type="component" value="Unplaced"/>
</dbReference>
<evidence type="ECO:0000256" key="1">
    <source>
        <dbReference type="SAM" id="MobiDB-lite"/>
    </source>
</evidence>
<reference evidence="2" key="3">
    <citation type="submission" date="2025-09" db="UniProtKB">
        <authorList>
            <consortium name="Ensembl"/>
        </authorList>
    </citation>
    <scope>IDENTIFICATION</scope>
</reference>
<dbReference type="AlphaFoldDB" id="A0A803XZS6"/>
<proteinExistence type="predicted"/>
<keyword evidence="3" id="KW-1185">Reference proteome</keyword>
<accession>A0A803XZS6</accession>
<feature type="region of interest" description="Disordered" evidence="1">
    <location>
        <begin position="1"/>
        <end position="55"/>
    </location>
</feature>